<name>A0A6C8GKV9_SALET</name>
<accession>A0A6C8GKV9</accession>
<comment type="caution">
    <text evidence="1">The sequence shown here is derived from an EMBL/GenBank/DDBJ whole genome shotgun (WGS) entry which is preliminary data.</text>
</comment>
<dbReference type="AlphaFoldDB" id="A0A6C8GKV9"/>
<evidence type="ECO:0000313" key="1">
    <source>
        <dbReference type="EMBL" id="EHC33855.1"/>
    </source>
</evidence>
<sequence length="61" mass="7500">MLDILFFFTNREIFKQRPKPCQKNRPDIQGADHARKRLKRLLSLLELRRKRLLSLLELRRI</sequence>
<dbReference type="Proteomes" id="UP000004906">
    <property type="component" value="Unassembled WGS sequence"/>
</dbReference>
<dbReference type="EMBL" id="AFCI01001248">
    <property type="protein sequence ID" value="EHC33855.1"/>
    <property type="molecule type" value="Genomic_DNA"/>
</dbReference>
<protein>
    <submittedName>
        <fullName evidence="1">Uncharacterized protein</fullName>
    </submittedName>
</protein>
<organism evidence="1 2">
    <name type="scientific">Salmonella enterica subsp. enterica serovar Adelaide str. A4-669</name>
    <dbReference type="NCBI Taxonomy" id="913063"/>
    <lineage>
        <taxon>Bacteria</taxon>
        <taxon>Pseudomonadati</taxon>
        <taxon>Pseudomonadota</taxon>
        <taxon>Gammaproteobacteria</taxon>
        <taxon>Enterobacterales</taxon>
        <taxon>Enterobacteriaceae</taxon>
        <taxon>Salmonella</taxon>
    </lineage>
</organism>
<gene>
    <name evidence="1" type="ORF">LTSEADE_3730</name>
</gene>
<reference evidence="1 2" key="1">
    <citation type="journal article" date="2011" name="BMC Genomics">
        <title>Genome sequencing reveals diversification of virulence factor content and possible host adaptation in distinct subpopulations of Salmonella enterica.</title>
        <authorList>
            <person name="den Bakker H.C."/>
            <person name="Moreno Switt A.I."/>
            <person name="Govoni G."/>
            <person name="Cummings C.A."/>
            <person name="Ranieri M.L."/>
            <person name="Degoricija L."/>
            <person name="Hoelzer K."/>
            <person name="Rodriguez-Rivera L.D."/>
            <person name="Brown S."/>
            <person name="Bolchacova E."/>
            <person name="Furtado M.R."/>
            <person name="Wiedmann M."/>
        </authorList>
    </citation>
    <scope>NUCLEOTIDE SEQUENCE [LARGE SCALE GENOMIC DNA]</scope>
    <source>
        <strain evidence="1 2">A4-669</strain>
    </source>
</reference>
<proteinExistence type="predicted"/>
<evidence type="ECO:0000313" key="2">
    <source>
        <dbReference type="Proteomes" id="UP000004906"/>
    </source>
</evidence>